<evidence type="ECO:0000256" key="1">
    <source>
        <dbReference type="ARBA" id="ARBA00004123"/>
    </source>
</evidence>
<evidence type="ECO:0000256" key="5">
    <source>
        <dbReference type="ARBA" id="ARBA00022737"/>
    </source>
</evidence>
<dbReference type="FunFam" id="1.25.40.10:FF:000020">
    <property type="entry name" value="Stress-induced phosphoprotein 1"/>
    <property type="match status" value="1"/>
</dbReference>
<dbReference type="InterPro" id="IPR011990">
    <property type="entry name" value="TPR-like_helical_dom_sf"/>
</dbReference>
<keyword evidence="10" id="KW-0539">Nucleus</keyword>
<dbReference type="Gene3D" id="1.10.260.100">
    <property type="match status" value="2"/>
</dbReference>
<evidence type="ECO:0000256" key="6">
    <source>
        <dbReference type="ARBA" id="ARBA00022803"/>
    </source>
</evidence>
<dbReference type="FunFam" id="1.25.40.10:FF:000102">
    <property type="entry name" value="hsp70-Hsp90 organizing protein 3-like"/>
    <property type="match status" value="1"/>
</dbReference>
<keyword evidence="3" id="KW-0963">Cytoplasm</keyword>
<dbReference type="GO" id="GO:0005634">
    <property type="term" value="C:nucleus"/>
    <property type="evidence" value="ECO:0007669"/>
    <property type="project" value="UniProtKB-SubCell"/>
</dbReference>
<dbReference type="SUPFAM" id="SSF48452">
    <property type="entry name" value="TPR-like"/>
    <property type="match status" value="3"/>
</dbReference>
<keyword evidence="5" id="KW-0677">Repeat</keyword>
<dbReference type="Proteomes" id="UP001231189">
    <property type="component" value="Unassembled WGS sequence"/>
</dbReference>
<dbReference type="Pfam" id="PF13414">
    <property type="entry name" value="TPR_11"/>
    <property type="match status" value="2"/>
</dbReference>
<dbReference type="GO" id="GO:0051879">
    <property type="term" value="F:Hsp90 protein binding"/>
    <property type="evidence" value="ECO:0007669"/>
    <property type="project" value="TreeGrafter"/>
</dbReference>
<evidence type="ECO:0000313" key="14">
    <source>
        <dbReference type="EMBL" id="KAK1684398.1"/>
    </source>
</evidence>
<evidence type="ECO:0000256" key="2">
    <source>
        <dbReference type="ARBA" id="ARBA00004496"/>
    </source>
</evidence>
<dbReference type="PANTHER" id="PTHR22904:SF535">
    <property type="entry name" value="OS04G0538000 PROTEIN"/>
    <property type="match status" value="1"/>
</dbReference>
<dbReference type="InterPro" id="IPR041243">
    <property type="entry name" value="STI1/HOP_DP"/>
</dbReference>
<dbReference type="PANTHER" id="PTHR22904">
    <property type="entry name" value="TPR REPEAT CONTAINING PROTEIN"/>
    <property type="match status" value="1"/>
</dbReference>
<feature type="repeat" description="TPR" evidence="11">
    <location>
        <begin position="461"/>
        <end position="494"/>
    </location>
</feature>
<dbReference type="InterPro" id="IPR019734">
    <property type="entry name" value="TPR_rpt"/>
</dbReference>
<keyword evidence="15" id="KW-1185">Reference proteome</keyword>
<dbReference type="AlphaFoldDB" id="A0AAD8TML5"/>
<feature type="domain" description="STI1" evidence="13">
    <location>
        <begin position="531"/>
        <end position="570"/>
    </location>
</feature>
<feature type="repeat" description="TPR" evidence="11">
    <location>
        <begin position="70"/>
        <end position="103"/>
    </location>
</feature>
<comment type="subcellular location">
    <subcellularLocation>
        <location evidence="2">Cytoplasm</location>
    </subcellularLocation>
    <subcellularLocation>
        <location evidence="1">Nucleus</location>
    </subcellularLocation>
</comment>
<organism evidence="14 15">
    <name type="scientific">Lolium multiflorum</name>
    <name type="common">Italian ryegrass</name>
    <name type="synonym">Lolium perenne subsp. multiflorum</name>
    <dbReference type="NCBI Taxonomy" id="4521"/>
    <lineage>
        <taxon>Eukaryota</taxon>
        <taxon>Viridiplantae</taxon>
        <taxon>Streptophyta</taxon>
        <taxon>Embryophyta</taxon>
        <taxon>Tracheophyta</taxon>
        <taxon>Spermatophyta</taxon>
        <taxon>Magnoliopsida</taxon>
        <taxon>Liliopsida</taxon>
        <taxon>Poales</taxon>
        <taxon>Poaceae</taxon>
        <taxon>BOP clade</taxon>
        <taxon>Pooideae</taxon>
        <taxon>Poodae</taxon>
        <taxon>Poeae</taxon>
        <taxon>Poeae Chloroplast Group 2 (Poeae type)</taxon>
        <taxon>Loliodinae</taxon>
        <taxon>Loliinae</taxon>
        <taxon>Lolium</taxon>
    </lineage>
</organism>
<feature type="repeat" description="TPR" evidence="11">
    <location>
        <begin position="254"/>
        <end position="287"/>
    </location>
</feature>
<dbReference type="InterPro" id="IPR006636">
    <property type="entry name" value="STI1_HS-bd"/>
</dbReference>
<gene>
    <name evidence="14" type="ORF">QYE76_045246</name>
</gene>
<dbReference type="SMART" id="SM00727">
    <property type="entry name" value="STI1"/>
    <property type="match status" value="2"/>
</dbReference>
<evidence type="ECO:0000256" key="9">
    <source>
        <dbReference type="ARBA" id="ARBA00023186"/>
    </source>
</evidence>
<keyword evidence="7" id="KW-0007">Acetylation</keyword>
<protein>
    <recommendedName>
        <fullName evidence="13">STI1 domain-containing protein</fullName>
    </recommendedName>
</protein>
<dbReference type="Pfam" id="PF00515">
    <property type="entry name" value="TPR_1"/>
    <property type="match status" value="1"/>
</dbReference>
<evidence type="ECO:0000256" key="4">
    <source>
        <dbReference type="ARBA" id="ARBA00022553"/>
    </source>
</evidence>
<dbReference type="FunFam" id="1.10.260.100:FF:000004">
    <property type="entry name" value="Putative stress-induced-phosphoprotein 1"/>
    <property type="match status" value="1"/>
</dbReference>
<reference evidence="14" key="1">
    <citation type="submission" date="2023-07" db="EMBL/GenBank/DDBJ databases">
        <title>A chromosome-level genome assembly of Lolium multiflorum.</title>
        <authorList>
            <person name="Chen Y."/>
            <person name="Copetti D."/>
            <person name="Kolliker R."/>
            <person name="Studer B."/>
        </authorList>
    </citation>
    <scope>NUCLEOTIDE SEQUENCE</scope>
    <source>
        <strain evidence="14">02402/16</strain>
        <tissue evidence="14">Leaf</tissue>
    </source>
</reference>
<evidence type="ECO:0000256" key="12">
    <source>
        <dbReference type="SAM" id="MobiDB-lite"/>
    </source>
</evidence>
<dbReference type="Pfam" id="PF13181">
    <property type="entry name" value="TPR_8"/>
    <property type="match status" value="1"/>
</dbReference>
<feature type="repeat" description="TPR" evidence="11">
    <location>
        <begin position="2"/>
        <end position="35"/>
    </location>
</feature>
<proteinExistence type="predicted"/>
<evidence type="ECO:0000313" key="15">
    <source>
        <dbReference type="Proteomes" id="UP001231189"/>
    </source>
</evidence>
<dbReference type="FunFam" id="1.25.40.10:FF:000010">
    <property type="entry name" value="Stress-induced phosphoprotein 1"/>
    <property type="match status" value="1"/>
</dbReference>
<feature type="repeat" description="TPR" evidence="11">
    <location>
        <begin position="427"/>
        <end position="460"/>
    </location>
</feature>
<feature type="repeat" description="TPR" evidence="11">
    <location>
        <begin position="393"/>
        <end position="426"/>
    </location>
</feature>
<feature type="domain" description="STI1" evidence="13">
    <location>
        <begin position="147"/>
        <end position="186"/>
    </location>
</feature>
<evidence type="ECO:0000256" key="10">
    <source>
        <dbReference type="ARBA" id="ARBA00023242"/>
    </source>
</evidence>
<dbReference type="PROSITE" id="PS50005">
    <property type="entry name" value="TPR"/>
    <property type="match status" value="6"/>
</dbReference>
<dbReference type="Gene3D" id="1.25.40.10">
    <property type="entry name" value="Tetratricopeptide repeat domain"/>
    <property type="match status" value="3"/>
</dbReference>
<keyword evidence="9" id="KW-0143">Chaperone</keyword>
<comment type="caution">
    <text evidence="14">The sequence shown here is derived from an EMBL/GenBank/DDBJ whole genome shotgun (WGS) entry which is preliminary data.</text>
</comment>
<evidence type="ECO:0000256" key="8">
    <source>
        <dbReference type="ARBA" id="ARBA00023016"/>
    </source>
</evidence>
<keyword evidence="8" id="KW-0346">Stress response</keyword>
<evidence type="ECO:0000256" key="3">
    <source>
        <dbReference type="ARBA" id="ARBA00022490"/>
    </source>
</evidence>
<name>A0AAD8TML5_LOLMU</name>
<keyword evidence="4" id="KW-0597">Phosphoprotein</keyword>
<feature type="compositionally biased region" description="Pro residues" evidence="12">
    <location>
        <begin position="204"/>
        <end position="221"/>
    </location>
</feature>
<evidence type="ECO:0000256" key="11">
    <source>
        <dbReference type="PROSITE-ProRule" id="PRU00339"/>
    </source>
</evidence>
<keyword evidence="6 11" id="KW-0802">TPR repeat</keyword>
<dbReference type="FunFam" id="1.10.260.100:FF:000002">
    <property type="entry name" value="Stress-induced-phosphoprotein 1 (Hsp70/Hsp90-organizing)"/>
    <property type="match status" value="1"/>
</dbReference>
<feature type="region of interest" description="Disordered" evidence="12">
    <location>
        <begin position="199"/>
        <end position="263"/>
    </location>
</feature>
<accession>A0AAD8TML5</accession>
<dbReference type="EMBL" id="JAUUTY010000002">
    <property type="protein sequence ID" value="KAK1684398.1"/>
    <property type="molecule type" value="Genomic_DNA"/>
</dbReference>
<feature type="compositionally biased region" description="Basic and acidic residues" evidence="12">
    <location>
        <begin position="244"/>
        <end position="263"/>
    </location>
</feature>
<evidence type="ECO:0000259" key="13">
    <source>
        <dbReference type="SMART" id="SM00727"/>
    </source>
</evidence>
<evidence type="ECO:0000256" key="7">
    <source>
        <dbReference type="ARBA" id="ARBA00022990"/>
    </source>
</evidence>
<dbReference type="Pfam" id="PF13432">
    <property type="entry name" value="TPR_16"/>
    <property type="match status" value="1"/>
</dbReference>
<dbReference type="Pfam" id="PF17830">
    <property type="entry name" value="STI1-HOP_DP"/>
    <property type="match status" value="2"/>
</dbReference>
<dbReference type="SMART" id="SM00028">
    <property type="entry name" value="TPR"/>
    <property type="match status" value="9"/>
</dbReference>
<sequence>MADEAKAKGNAAFSAGRYEEAAGHFGDAIALAPDNHVLYSNRSAAYASLGRYNDALADAERTVALRPDWAKGYSRLGAARLGLADAAGAVEAYEKGLALDPSNAALMDGLAQARLALPRARPPSGPGGDAIGKVFQGPDLWTKIAADPATRAYLDQPDFTQMLREVQRSPAALNSYLSDPRMVQVLSLLLNIRIQNQNSNEAPQPAPSPPAQSTPPPPPSPMQQQPEAKPREPEPEPVEMTDEEKERKEKKAAAQKEKEAGNAAYKKKDFETAIQHYTKAMELDDQDISYLTNRAAVYLEMGQYDECIKDCDVAVERGRELRADFKMISRALTRKGTALAKLAKSSKDYDVAIETFQKALTEHRNPDTLKRLNDAERAKKELEQQEYYDPKLADEEREKGNDFFKQQKYPEAVKHYTEALRRNPKDPKVYSNRAACYTKLGAMPEGLKDAEKCIELDPAFSKGYTRKGAIQFFMKEYDKAMETYQEGLKHDPSNQELLDGVKRCIQQINKANRGELTPEELKERQGKAMQDPEIQNILTDPVMRQVLIDLQENPRSSQEHLKNPGVKQKIQKLVNAGIVQMK</sequence>
<dbReference type="GO" id="GO:0005737">
    <property type="term" value="C:cytoplasm"/>
    <property type="evidence" value="ECO:0007669"/>
    <property type="project" value="UniProtKB-SubCell"/>
</dbReference>